<dbReference type="Proteomes" id="UP000295531">
    <property type="component" value="Unassembled WGS sequence"/>
</dbReference>
<keyword evidence="1" id="KW-0472">Membrane</keyword>
<sequence>MALAQCPSCRKRVSSKATECPHCQFVFAGHSEQDLEREFIRIQQEKRDKLVSRSMLALLIAIAGFVYLFLQQPMPETWQYNVAVGVLVAGLLWFVVNRVQLLFVKRKRK</sequence>
<gene>
    <name evidence="2" type="ORF">DEU29_101222</name>
</gene>
<feature type="transmembrane region" description="Helical" evidence="1">
    <location>
        <begin position="50"/>
        <end position="70"/>
    </location>
</feature>
<keyword evidence="1" id="KW-0812">Transmembrane</keyword>
<accession>A0A4V3CQ58</accession>
<evidence type="ECO:0000313" key="2">
    <source>
        <dbReference type="EMBL" id="TDP40673.1"/>
    </source>
</evidence>
<organism evidence="2 3">
    <name type="scientific">Idiomarina aquatica</name>
    <dbReference type="NCBI Taxonomy" id="1327752"/>
    <lineage>
        <taxon>Bacteria</taxon>
        <taxon>Pseudomonadati</taxon>
        <taxon>Pseudomonadota</taxon>
        <taxon>Gammaproteobacteria</taxon>
        <taxon>Alteromonadales</taxon>
        <taxon>Idiomarinaceae</taxon>
        <taxon>Idiomarina</taxon>
    </lineage>
</organism>
<proteinExistence type="predicted"/>
<reference evidence="2 3" key="1">
    <citation type="submission" date="2019-03" db="EMBL/GenBank/DDBJ databases">
        <title>Freshwater and sediment microbial communities from various areas in North America, analyzing microbe dynamics in response to fracking.</title>
        <authorList>
            <person name="Lamendella R."/>
        </authorList>
    </citation>
    <scope>NUCLEOTIDE SEQUENCE [LARGE SCALE GENOMIC DNA]</scope>
    <source>
        <strain evidence="2 3">18_TX</strain>
    </source>
</reference>
<evidence type="ECO:0008006" key="4">
    <source>
        <dbReference type="Google" id="ProtNLM"/>
    </source>
</evidence>
<dbReference type="EMBL" id="SNXI01000001">
    <property type="protein sequence ID" value="TDP40673.1"/>
    <property type="molecule type" value="Genomic_DNA"/>
</dbReference>
<evidence type="ECO:0000313" key="3">
    <source>
        <dbReference type="Proteomes" id="UP000295531"/>
    </source>
</evidence>
<protein>
    <recommendedName>
        <fullName evidence="4">Zn-ribbon protein</fullName>
    </recommendedName>
</protein>
<comment type="caution">
    <text evidence="2">The sequence shown here is derived from an EMBL/GenBank/DDBJ whole genome shotgun (WGS) entry which is preliminary data.</text>
</comment>
<feature type="transmembrane region" description="Helical" evidence="1">
    <location>
        <begin position="82"/>
        <end position="104"/>
    </location>
</feature>
<evidence type="ECO:0000256" key="1">
    <source>
        <dbReference type="SAM" id="Phobius"/>
    </source>
</evidence>
<name>A0A4V3CQ58_9GAMM</name>
<dbReference type="OrthoDB" id="8685152at2"/>
<keyword evidence="3" id="KW-1185">Reference proteome</keyword>
<keyword evidence="1" id="KW-1133">Transmembrane helix</keyword>
<dbReference type="AlphaFoldDB" id="A0A4V3CQ58"/>
<dbReference type="RefSeq" id="WP_133538344.1">
    <property type="nucleotide sequence ID" value="NZ_SNXI01000001.1"/>
</dbReference>